<name>A0A916QMD7_9GAMM</name>
<proteinExistence type="predicted"/>
<dbReference type="Gene3D" id="1.25.40.10">
    <property type="entry name" value="Tetratricopeptide repeat domain"/>
    <property type="match status" value="1"/>
</dbReference>
<dbReference type="Pfam" id="PF06041">
    <property type="entry name" value="DUF924"/>
    <property type="match status" value="1"/>
</dbReference>
<dbReference type="SUPFAM" id="SSF48452">
    <property type="entry name" value="TPR-like"/>
    <property type="match status" value="1"/>
</dbReference>
<dbReference type="Proteomes" id="UP000627715">
    <property type="component" value="Unassembled WGS sequence"/>
</dbReference>
<dbReference type="EMBL" id="BMIY01000010">
    <property type="protein sequence ID" value="GFZ79824.1"/>
    <property type="molecule type" value="Genomic_DNA"/>
</dbReference>
<keyword evidence="2" id="KW-1185">Reference proteome</keyword>
<organism evidence="1 2">
    <name type="scientific">Pseudohongiella nitratireducens</name>
    <dbReference type="NCBI Taxonomy" id="1768907"/>
    <lineage>
        <taxon>Bacteria</taxon>
        <taxon>Pseudomonadati</taxon>
        <taxon>Pseudomonadota</taxon>
        <taxon>Gammaproteobacteria</taxon>
        <taxon>Pseudomonadales</taxon>
        <taxon>Pseudohongiellaceae</taxon>
        <taxon>Pseudohongiella</taxon>
    </lineage>
</organism>
<accession>A0A916QMD7</accession>
<dbReference type="InterPro" id="IPR011990">
    <property type="entry name" value="TPR-like_helical_dom_sf"/>
</dbReference>
<dbReference type="Gene3D" id="1.20.58.320">
    <property type="entry name" value="TPR-like"/>
    <property type="match status" value="1"/>
</dbReference>
<dbReference type="RefSeq" id="WP_068810080.1">
    <property type="nucleotide sequence ID" value="NZ_BMIY01000010.1"/>
</dbReference>
<dbReference type="OrthoDB" id="7593450at2"/>
<evidence type="ECO:0000313" key="2">
    <source>
        <dbReference type="Proteomes" id="UP000627715"/>
    </source>
</evidence>
<dbReference type="InterPro" id="IPR010323">
    <property type="entry name" value="DUF924"/>
</dbReference>
<reference evidence="1" key="1">
    <citation type="journal article" date="2014" name="Int. J. Syst. Evol. Microbiol.">
        <title>Complete genome sequence of Corynebacterium casei LMG S-19264T (=DSM 44701T), isolated from a smear-ripened cheese.</title>
        <authorList>
            <consortium name="US DOE Joint Genome Institute (JGI-PGF)"/>
            <person name="Walter F."/>
            <person name="Albersmeier A."/>
            <person name="Kalinowski J."/>
            <person name="Ruckert C."/>
        </authorList>
    </citation>
    <scope>NUCLEOTIDE SEQUENCE</scope>
    <source>
        <strain evidence="1">CGMCC 1.15425</strain>
    </source>
</reference>
<comment type="caution">
    <text evidence="1">The sequence shown here is derived from an EMBL/GenBank/DDBJ whole genome shotgun (WGS) entry which is preliminary data.</text>
</comment>
<sequence length="179" mass="20726">MQYKQVLKFWFKELEAKDWFRKDDRLDSLIKTQFGDVLLAAAACELYAWRNTPDGRLAEIIVLDQFSRNIYRDTAQAFAQDALALALAQEAVAIGADMALPVSHRAFLYMPYMHSESLLIHEQAIKLYEQTGLENNLDFEKRHRAIIQRFGRYPHRNAILGRQSTPEEVEFLDQPGSSF</sequence>
<gene>
    <name evidence="1" type="ORF">GCM10011403_23700</name>
</gene>
<dbReference type="AlphaFoldDB" id="A0A916QMD7"/>
<evidence type="ECO:0000313" key="1">
    <source>
        <dbReference type="EMBL" id="GFZ79824.1"/>
    </source>
</evidence>
<reference evidence="1" key="2">
    <citation type="submission" date="2020-09" db="EMBL/GenBank/DDBJ databases">
        <authorList>
            <person name="Sun Q."/>
            <person name="Zhou Y."/>
        </authorList>
    </citation>
    <scope>NUCLEOTIDE SEQUENCE</scope>
    <source>
        <strain evidence="1">CGMCC 1.15425</strain>
    </source>
</reference>
<protein>
    <submittedName>
        <fullName evidence="1">Membrane protein</fullName>
    </submittedName>
</protein>